<keyword evidence="1" id="KW-0233">DNA recombination</keyword>
<evidence type="ECO:0008006" key="4">
    <source>
        <dbReference type="Google" id="ProtNLM"/>
    </source>
</evidence>
<dbReference type="KEGG" id="dsu:Dsui_1475"/>
<reference evidence="2 3" key="1">
    <citation type="journal article" date="2012" name="J. Bacteriol.">
        <title>Complete genome sequence of the anaerobic perchlorate-reducing bacterium Azospira suillum strain PS.</title>
        <authorList>
            <person name="Byrne-Bailey K.G."/>
            <person name="Coates J.D."/>
        </authorList>
    </citation>
    <scope>NUCLEOTIDE SEQUENCE [LARGE SCALE GENOMIC DNA]</scope>
    <source>
        <strain evidence="3">ATCC BAA-33 / DSM 13638 / PS</strain>
    </source>
</reference>
<dbReference type="eggNOG" id="COG0582">
    <property type="taxonomic scope" value="Bacteria"/>
</dbReference>
<dbReference type="HOGENOM" id="CLU_582224_0_0_4"/>
<accession>G8QNM4</accession>
<dbReference type="InterPro" id="IPR013762">
    <property type="entry name" value="Integrase-like_cat_sf"/>
</dbReference>
<dbReference type="Gene3D" id="1.10.443.10">
    <property type="entry name" value="Intergrase catalytic core"/>
    <property type="match status" value="1"/>
</dbReference>
<evidence type="ECO:0000313" key="2">
    <source>
        <dbReference type="EMBL" id="AEV25869.1"/>
    </source>
</evidence>
<dbReference type="GO" id="GO:0006310">
    <property type="term" value="P:DNA recombination"/>
    <property type="evidence" value="ECO:0007669"/>
    <property type="project" value="UniProtKB-KW"/>
</dbReference>
<organism evidence="2 3">
    <name type="scientific">Azospira oryzae (strain ATCC BAA-33 / DSM 13638 / PS)</name>
    <name type="common">Dechlorosoma suillum</name>
    <dbReference type="NCBI Taxonomy" id="640081"/>
    <lineage>
        <taxon>Bacteria</taxon>
        <taxon>Pseudomonadati</taxon>
        <taxon>Pseudomonadota</taxon>
        <taxon>Betaproteobacteria</taxon>
        <taxon>Rhodocyclales</taxon>
        <taxon>Rhodocyclaceae</taxon>
        <taxon>Azospira</taxon>
    </lineage>
</organism>
<evidence type="ECO:0000256" key="1">
    <source>
        <dbReference type="ARBA" id="ARBA00023172"/>
    </source>
</evidence>
<name>G8QNM4_AZOOP</name>
<dbReference type="InterPro" id="IPR011010">
    <property type="entry name" value="DNA_brk_join_enz"/>
</dbReference>
<dbReference type="AlphaFoldDB" id="G8QNM4"/>
<dbReference type="EMBL" id="CP003153">
    <property type="protein sequence ID" value="AEV25869.1"/>
    <property type="molecule type" value="Genomic_DNA"/>
</dbReference>
<proteinExistence type="predicted"/>
<dbReference type="STRING" id="640081.Dsui_1475"/>
<protein>
    <recommendedName>
        <fullName evidence="4">Phage integrase family protein</fullName>
    </recommendedName>
</protein>
<evidence type="ECO:0000313" key="3">
    <source>
        <dbReference type="Proteomes" id="UP000005633"/>
    </source>
</evidence>
<dbReference type="GO" id="GO:0003677">
    <property type="term" value="F:DNA binding"/>
    <property type="evidence" value="ECO:0007669"/>
    <property type="project" value="InterPro"/>
</dbReference>
<dbReference type="GO" id="GO:0015074">
    <property type="term" value="P:DNA integration"/>
    <property type="evidence" value="ECO:0007669"/>
    <property type="project" value="InterPro"/>
</dbReference>
<dbReference type="SUPFAM" id="SSF56349">
    <property type="entry name" value="DNA breaking-rejoining enzymes"/>
    <property type="match status" value="1"/>
</dbReference>
<sequence>MPYYGYNIAYLNRQELAAAGFGHLADHPFIFDSGPGYARLPNRFLLDKALGVWPKGRGGEGGRIRRVVLPSRVSMKNFARSLCNALEWAEQRGVDLMTCDYTTDLVGRYQKEMVEGDWSAGHRNLSASTVNARVDIALEFQEWAQDQGLRDPFVVPTVTHNVVTGSHRNSRSHEAKEVESRLGKVKVNKRSLSFPTHEEIEDWRRRVKAYPGSGETDVLIVDLILNTAIRREEAACWRVDTLPRDPKDWKILNADQPEEFQSVSVSLRYGTKGQQLGIDESGDKIGPEGEIHVPLWLAKRLHEYREATRVTALMKKVKTGRTVQEQKRLQQESVHLFLQPQTGERYNGEQIYTLWSRRVPRPPHWSPHLGRDWWACTHLEERMAQHTDLVKKVLATPNLNPDHPLVLQLRDTVQTVIQMEIQPQLRHRSSQTTEIYLQWLFAKLRMPLSMTRKWVELDDETGSTAGGGA</sequence>
<gene>
    <name evidence="2" type="ordered locus">Dsui_1475</name>
</gene>
<dbReference type="Proteomes" id="UP000005633">
    <property type="component" value="Chromosome"/>
</dbReference>